<dbReference type="GeneID" id="63746644"/>
<proteinExistence type="predicted"/>
<dbReference type="EMBL" id="KV878212">
    <property type="protein sequence ID" value="OJJ34645.1"/>
    <property type="molecule type" value="Genomic_DNA"/>
</dbReference>
<dbReference type="GO" id="GO:0016020">
    <property type="term" value="C:membrane"/>
    <property type="evidence" value="ECO:0007669"/>
    <property type="project" value="InterPro"/>
</dbReference>
<dbReference type="Pfam" id="PF05791">
    <property type="entry name" value="Bacillus_HBL"/>
    <property type="match status" value="1"/>
</dbReference>
<evidence type="ECO:0000313" key="1">
    <source>
        <dbReference type="EMBL" id="OJJ34645.1"/>
    </source>
</evidence>
<organism evidence="1 2">
    <name type="scientific">Aspergillus wentii DTO 134E9</name>
    <dbReference type="NCBI Taxonomy" id="1073089"/>
    <lineage>
        <taxon>Eukaryota</taxon>
        <taxon>Fungi</taxon>
        <taxon>Dikarya</taxon>
        <taxon>Ascomycota</taxon>
        <taxon>Pezizomycotina</taxon>
        <taxon>Eurotiomycetes</taxon>
        <taxon>Eurotiomycetidae</taxon>
        <taxon>Eurotiales</taxon>
        <taxon>Aspergillaceae</taxon>
        <taxon>Aspergillus</taxon>
        <taxon>Aspergillus subgen. Cremei</taxon>
    </lineage>
</organism>
<dbReference type="AlphaFoldDB" id="A0A1L9RIA1"/>
<reference evidence="2" key="1">
    <citation type="journal article" date="2017" name="Genome Biol.">
        <title>Comparative genomics reveals high biological diversity and specific adaptations in the industrially and medically important fungal genus Aspergillus.</title>
        <authorList>
            <person name="de Vries R.P."/>
            <person name="Riley R."/>
            <person name="Wiebenga A."/>
            <person name="Aguilar-Osorio G."/>
            <person name="Amillis S."/>
            <person name="Uchima C.A."/>
            <person name="Anderluh G."/>
            <person name="Asadollahi M."/>
            <person name="Askin M."/>
            <person name="Barry K."/>
            <person name="Battaglia E."/>
            <person name="Bayram O."/>
            <person name="Benocci T."/>
            <person name="Braus-Stromeyer S.A."/>
            <person name="Caldana C."/>
            <person name="Canovas D."/>
            <person name="Cerqueira G.C."/>
            <person name="Chen F."/>
            <person name="Chen W."/>
            <person name="Choi C."/>
            <person name="Clum A."/>
            <person name="Dos Santos R.A."/>
            <person name="Damasio A.R."/>
            <person name="Diallinas G."/>
            <person name="Emri T."/>
            <person name="Fekete E."/>
            <person name="Flipphi M."/>
            <person name="Freyberg S."/>
            <person name="Gallo A."/>
            <person name="Gournas C."/>
            <person name="Habgood R."/>
            <person name="Hainaut M."/>
            <person name="Harispe M.L."/>
            <person name="Henrissat B."/>
            <person name="Hilden K.S."/>
            <person name="Hope R."/>
            <person name="Hossain A."/>
            <person name="Karabika E."/>
            <person name="Karaffa L."/>
            <person name="Karanyi Z."/>
            <person name="Krasevec N."/>
            <person name="Kuo A."/>
            <person name="Kusch H."/>
            <person name="LaButti K."/>
            <person name="Lagendijk E.L."/>
            <person name="Lapidus A."/>
            <person name="Levasseur A."/>
            <person name="Lindquist E."/>
            <person name="Lipzen A."/>
            <person name="Logrieco A.F."/>
            <person name="MacCabe A."/>
            <person name="Maekelae M.R."/>
            <person name="Malavazi I."/>
            <person name="Melin P."/>
            <person name="Meyer V."/>
            <person name="Mielnichuk N."/>
            <person name="Miskei M."/>
            <person name="Molnar A.P."/>
            <person name="Mule G."/>
            <person name="Ngan C.Y."/>
            <person name="Orejas M."/>
            <person name="Orosz E."/>
            <person name="Ouedraogo J.P."/>
            <person name="Overkamp K.M."/>
            <person name="Park H.-S."/>
            <person name="Perrone G."/>
            <person name="Piumi F."/>
            <person name="Punt P.J."/>
            <person name="Ram A.F."/>
            <person name="Ramon A."/>
            <person name="Rauscher S."/>
            <person name="Record E."/>
            <person name="Riano-Pachon D.M."/>
            <person name="Robert V."/>
            <person name="Roehrig J."/>
            <person name="Ruller R."/>
            <person name="Salamov A."/>
            <person name="Salih N.S."/>
            <person name="Samson R.A."/>
            <person name="Sandor E."/>
            <person name="Sanguinetti M."/>
            <person name="Schuetze T."/>
            <person name="Sepcic K."/>
            <person name="Shelest E."/>
            <person name="Sherlock G."/>
            <person name="Sophianopoulou V."/>
            <person name="Squina F.M."/>
            <person name="Sun H."/>
            <person name="Susca A."/>
            <person name="Todd R.B."/>
            <person name="Tsang A."/>
            <person name="Unkles S.E."/>
            <person name="van de Wiele N."/>
            <person name="van Rossen-Uffink D."/>
            <person name="Oliveira J.V."/>
            <person name="Vesth T.C."/>
            <person name="Visser J."/>
            <person name="Yu J.-H."/>
            <person name="Zhou M."/>
            <person name="Andersen M.R."/>
            <person name="Archer D.B."/>
            <person name="Baker S.E."/>
            <person name="Benoit I."/>
            <person name="Brakhage A.A."/>
            <person name="Braus G.H."/>
            <person name="Fischer R."/>
            <person name="Frisvad J.C."/>
            <person name="Goldman G.H."/>
            <person name="Houbraken J."/>
            <person name="Oakley B."/>
            <person name="Pocsi I."/>
            <person name="Scazzocchio C."/>
            <person name="Seiboth B."/>
            <person name="vanKuyk P.A."/>
            <person name="Wortman J."/>
            <person name="Dyer P.S."/>
            <person name="Grigoriev I.V."/>
        </authorList>
    </citation>
    <scope>NUCLEOTIDE SEQUENCE [LARGE SCALE GENOMIC DNA]</scope>
    <source>
        <strain evidence="2">DTO 134E9</strain>
    </source>
</reference>
<gene>
    <name evidence="1" type="ORF">ASPWEDRAFT_171486</name>
</gene>
<dbReference type="OrthoDB" id="4494488at2759"/>
<dbReference type="Gene3D" id="1.20.1170.10">
    <property type="match status" value="1"/>
</dbReference>
<evidence type="ECO:0008006" key="3">
    <source>
        <dbReference type="Google" id="ProtNLM"/>
    </source>
</evidence>
<dbReference type="InterPro" id="IPR008414">
    <property type="entry name" value="HBL"/>
</dbReference>
<dbReference type="SUPFAM" id="SSF58100">
    <property type="entry name" value="Bacterial hemolysins"/>
    <property type="match status" value="1"/>
</dbReference>
<protein>
    <recommendedName>
        <fullName evidence="3">Pesticidal crystal protein cry6Aa</fullName>
    </recommendedName>
</protein>
<dbReference type="VEuPathDB" id="FungiDB:ASPWEDRAFT_171486"/>
<name>A0A1L9RIA1_ASPWE</name>
<dbReference type="RefSeq" id="XP_040688321.1">
    <property type="nucleotide sequence ID" value="XM_040830796.1"/>
</dbReference>
<accession>A0A1L9RIA1</accession>
<keyword evidence="2" id="KW-1185">Reference proteome</keyword>
<dbReference type="Proteomes" id="UP000184383">
    <property type="component" value="Unassembled WGS sequence"/>
</dbReference>
<sequence>MAPPATDDTLLSPKELDNGKGGFAFAHEDMISLMRYVWEGCLLPQTPDSYATTFGFQISDLNKDVSAELDSIIGSYGEIRTTTTEFRDKTWPAVVDLAAQIRDYAGNAGGTLDSSYYKAILDWVKEYCTTKDDSKKAELKANISAVVKDQLASIDKLSTNVKSTKETLKEFDTKTQTQSAALNNHKRKVMDLLGGSEGRIAALRKQIKTNQDDLQKDKDDYDYDMTVMYAQISYAWIPIIGNIPGAITMGVFAGKAAAMMDTIHKLEKTISDEQAELAADIKLDTDIHRMDASLQNLVTMIKGAITAVGKIEGAWEIIGGDLQGIHDLVKNDGKHPLNEVIARLDGNKIVEKWNGVHDYTTKYVNTAFISEVETKDINQYLKELEDAIKKNTPSKHD</sequence>
<evidence type="ECO:0000313" key="2">
    <source>
        <dbReference type="Proteomes" id="UP000184383"/>
    </source>
</evidence>
<dbReference type="CDD" id="cd22656">
    <property type="entry name" value="ClyA_Cry6Aa-like"/>
    <property type="match status" value="1"/>
</dbReference>
<dbReference type="NCBIfam" id="NF033928">
    <property type="entry name" value="alph_xenorhab_A"/>
    <property type="match status" value="1"/>
</dbReference>